<dbReference type="PANTHER" id="PTHR36005:SF1">
    <property type="entry name" value="DNA LIGASE-LIKE PROTEIN"/>
    <property type="match status" value="1"/>
</dbReference>
<dbReference type="PANTHER" id="PTHR36005">
    <property type="entry name" value="DNA LIGASE-LIKE PROTEIN"/>
    <property type="match status" value="1"/>
</dbReference>
<evidence type="ECO:0000256" key="1">
    <source>
        <dbReference type="SAM" id="MobiDB-lite"/>
    </source>
</evidence>
<organism evidence="2 4">
    <name type="scientific">Carnegiea gigantea</name>
    <dbReference type="NCBI Taxonomy" id="171969"/>
    <lineage>
        <taxon>Eukaryota</taxon>
        <taxon>Viridiplantae</taxon>
        <taxon>Streptophyta</taxon>
        <taxon>Embryophyta</taxon>
        <taxon>Tracheophyta</taxon>
        <taxon>Spermatophyta</taxon>
        <taxon>Magnoliopsida</taxon>
        <taxon>eudicotyledons</taxon>
        <taxon>Gunneridae</taxon>
        <taxon>Pentapetalae</taxon>
        <taxon>Caryophyllales</taxon>
        <taxon>Cactineae</taxon>
        <taxon>Cactaceae</taxon>
        <taxon>Cactoideae</taxon>
        <taxon>Echinocereeae</taxon>
        <taxon>Carnegiea</taxon>
    </lineage>
</organism>
<comment type="caution">
    <text evidence="2">The sequence shown here is derived from an EMBL/GenBank/DDBJ whole genome shotgun (WGS) entry which is preliminary data.</text>
</comment>
<dbReference type="EMBL" id="JAKOGI010002887">
    <property type="protein sequence ID" value="KAJ8421162.1"/>
    <property type="molecule type" value="Genomic_DNA"/>
</dbReference>
<evidence type="ECO:0000313" key="2">
    <source>
        <dbReference type="EMBL" id="KAJ8421162.1"/>
    </source>
</evidence>
<proteinExistence type="predicted"/>
<feature type="region of interest" description="Disordered" evidence="1">
    <location>
        <begin position="328"/>
        <end position="369"/>
    </location>
</feature>
<feature type="compositionally biased region" description="Acidic residues" evidence="1">
    <location>
        <begin position="346"/>
        <end position="365"/>
    </location>
</feature>
<feature type="region of interest" description="Disordered" evidence="1">
    <location>
        <begin position="475"/>
        <end position="552"/>
    </location>
</feature>
<protein>
    <submittedName>
        <fullName evidence="2">Uncharacterized protein</fullName>
    </submittedName>
</protein>
<accession>A0A9Q1GHL3</accession>
<feature type="compositionally biased region" description="Low complexity" evidence="1">
    <location>
        <begin position="502"/>
        <end position="516"/>
    </location>
</feature>
<feature type="compositionally biased region" description="Low complexity" evidence="1">
    <location>
        <begin position="475"/>
        <end position="485"/>
    </location>
</feature>
<name>A0A9Q1GHL3_9CARY</name>
<feature type="compositionally biased region" description="Polar residues" evidence="1">
    <location>
        <begin position="531"/>
        <end position="541"/>
    </location>
</feature>
<evidence type="ECO:0000313" key="3">
    <source>
        <dbReference type="EMBL" id="KAJ8426498.1"/>
    </source>
</evidence>
<dbReference type="EMBL" id="JAKOGI010001281">
    <property type="protein sequence ID" value="KAJ8426498.1"/>
    <property type="molecule type" value="Genomic_DNA"/>
</dbReference>
<gene>
    <name evidence="3" type="ORF">Cgig2_009678</name>
    <name evidence="2" type="ORF">Cgig2_029433</name>
</gene>
<dbReference type="Proteomes" id="UP001153076">
    <property type="component" value="Unassembled WGS sequence"/>
</dbReference>
<feature type="region of interest" description="Disordered" evidence="1">
    <location>
        <begin position="227"/>
        <end position="252"/>
    </location>
</feature>
<keyword evidence="4" id="KW-1185">Reference proteome</keyword>
<reference evidence="2" key="1">
    <citation type="submission" date="2022-04" db="EMBL/GenBank/DDBJ databases">
        <title>Carnegiea gigantea Genome sequencing and assembly v2.</title>
        <authorList>
            <person name="Copetti D."/>
            <person name="Sanderson M.J."/>
            <person name="Burquez A."/>
            <person name="Wojciechowski M.F."/>
        </authorList>
    </citation>
    <scope>NUCLEOTIDE SEQUENCE</scope>
    <source>
        <strain evidence="2">SGP5-SGP5p</strain>
        <tissue evidence="2">Aerial part</tissue>
    </source>
</reference>
<dbReference type="AlphaFoldDB" id="A0A9Q1GHL3"/>
<dbReference type="OrthoDB" id="1919305at2759"/>
<evidence type="ECO:0000313" key="4">
    <source>
        <dbReference type="Proteomes" id="UP001153076"/>
    </source>
</evidence>
<sequence>MFFSLASRNQLHSEEKCLIEEREERCGFKPETMAQRPISSVLEKIRRRKMEVSKKVMVPGGIQHNDSVDEIAQKGDRKDDFVFETLESRPEKVALAEPVERSAVDANPNRSPVTVASEDQHCLTRTSTETHLEDKAMPSFRASLNDTQVLCLSYTHFWFLVLYLHTMYVLVHCEVAQCESDLFSDAQTSETLSDQSKEEPGNLAEEHAASSLPSLLLKFDSPLPDDISSDKEECDAGNVSPHPQTLFKGSFSTKGDPVKEFVDEEALEDDSDNDILQFEDEDECDNVEVEEVRDYIAADYKEKPIDYERRHELHQMWLQQQDEAGTENLMQRLKYGTNQREHSALQEEDDDRQEDESDDDDDDTGDLFAMRTARLSTKKLKHMIPQMFTDKDDGFVSSEDEETERKLSKQCVLQKVALEQQPRLFPPAMDETSKEVFGRIKKLNTVPEPKKKAKTSRKAGFALFNLYHSSFLRRSSSHTTASHRTGPSTGRSFIFGRDDSNSRSSISLSEDSSNMSQRETHAKKNAPAKFISSQAKRSTAQAEIRGEVSSSSSLFQILRHSSMLKGNDTQDNRVDHHDVFAAFKPVKKRIKTERRS</sequence>